<protein>
    <recommendedName>
        <fullName evidence="8">Signal peptidase complex subunit 3</fullName>
    </recommendedName>
</protein>
<keyword evidence="4" id="KW-0256">Endoplasmic reticulum</keyword>
<evidence type="ECO:0000313" key="9">
    <source>
        <dbReference type="EMBL" id="SCU71518.1"/>
    </source>
</evidence>
<organism evidence="9 10">
    <name type="scientific">Trypanosoma equiperdum</name>
    <dbReference type="NCBI Taxonomy" id="5694"/>
    <lineage>
        <taxon>Eukaryota</taxon>
        <taxon>Discoba</taxon>
        <taxon>Euglenozoa</taxon>
        <taxon>Kinetoplastea</taxon>
        <taxon>Metakinetoplastina</taxon>
        <taxon>Trypanosomatida</taxon>
        <taxon>Trypanosomatidae</taxon>
        <taxon>Trypanosoma</taxon>
    </lineage>
</organism>
<keyword evidence="3" id="KW-0812">Transmembrane</keyword>
<dbReference type="PANTHER" id="PTHR12804:SF0">
    <property type="entry name" value="SIGNAL PEPTIDASE COMPLEX SUBUNIT 3"/>
    <property type="match status" value="1"/>
</dbReference>
<keyword evidence="7" id="KW-0472">Membrane</keyword>
<evidence type="ECO:0000256" key="8">
    <source>
        <dbReference type="ARBA" id="ARBA00029556"/>
    </source>
</evidence>
<dbReference type="PIRSF" id="PIRSF016089">
    <property type="entry name" value="SPC22"/>
    <property type="match status" value="1"/>
</dbReference>
<reference evidence="9" key="1">
    <citation type="submission" date="2016-09" db="EMBL/GenBank/DDBJ databases">
        <authorList>
            <person name="Hebert L."/>
            <person name="Moumen B."/>
        </authorList>
    </citation>
    <scope>NUCLEOTIDE SEQUENCE [LARGE SCALE GENOMIC DNA]</scope>
    <source>
        <strain evidence="9">OVI</strain>
    </source>
</reference>
<dbReference type="PANTHER" id="PTHR12804">
    <property type="entry name" value="MICROSOMAL SIGNAL PEPTIDASE 23 KD SUBUNIT SPC22/23"/>
    <property type="match status" value="1"/>
</dbReference>
<name>A0A1G4IH14_TRYEQ</name>
<evidence type="ECO:0000256" key="1">
    <source>
        <dbReference type="ARBA" id="ARBA00004648"/>
    </source>
</evidence>
<keyword evidence="5" id="KW-0735">Signal-anchor</keyword>
<keyword evidence="6" id="KW-1133">Transmembrane helix</keyword>
<comment type="caution">
    <text evidence="9">The sequence shown here is derived from an EMBL/GenBank/DDBJ whole genome shotgun (WGS) entry which is preliminary data.</text>
</comment>
<evidence type="ECO:0000256" key="6">
    <source>
        <dbReference type="ARBA" id="ARBA00022989"/>
    </source>
</evidence>
<dbReference type="GO" id="GO:0006465">
    <property type="term" value="P:signal peptide processing"/>
    <property type="evidence" value="ECO:0007669"/>
    <property type="project" value="InterPro"/>
</dbReference>
<evidence type="ECO:0000256" key="4">
    <source>
        <dbReference type="ARBA" id="ARBA00022824"/>
    </source>
</evidence>
<evidence type="ECO:0000313" key="10">
    <source>
        <dbReference type="Proteomes" id="UP000195570"/>
    </source>
</evidence>
<evidence type="ECO:0000256" key="7">
    <source>
        <dbReference type="ARBA" id="ARBA00023136"/>
    </source>
</evidence>
<evidence type="ECO:0000256" key="3">
    <source>
        <dbReference type="ARBA" id="ARBA00022692"/>
    </source>
</evidence>
<dbReference type="InterPro" id="IPR007653">
    <property type="entry name" value="SPC3"/>
</dbReference>
<gene>
    <name evidence="9" type="ORF">TEOVI_000309900</name>
</gene>
<comment type="similarity">
    <text evidence="2">Belongs to the SPCS3 family.</text>
</comment>
<dbReference type="GO" id="GO:0005787">
    <property type="term" value="C:signal peptidase complex"/>
    <property type="evidence" value="ECO:0007669"/>
    <property type="project" value="InterPro"/>
</dbReference>
<dbReference type="GeneID" id="92377039"/>
<dbReference type="GO" id="GO:0045047">
    <property type="term" value="P:protein targeting to ER"/>
    <property type="evidence" value="ECO:0007669"/>
    <property type="project" value="TreeGrafter"/>
</dbReference>
<dbReference type="Pfam" id="PF04573">
    <property type="entry name" value="SPC22"/>
    <property type="match status" value="1"/>
</dbReference>
<dbReference type="AlphaFoldDB" id="A0A1G4IH14"/>
<keyword evidence="10" id="KW-1185">Reference proteome</keyword>
<dbReference type="Proteomes" id="UP000195570">
    <property type="component" value="Unassembled WGS sequence"/>
</dbReference>
<evidence type="ECO:0000256" key="2">
    <source>
        <dbReference type="ARBA" id="ARBA00009289"/>
    </source>
</evidence>
<dbReference type="RefSeq" id="XP_067082167.1">
    <property type="nucleotide sequence ID" value="XM_067226066.1"/>
</dbReference>
<sequence length="215" mass="24188">MHSLWVRVAEICSMAMMSCFTGVMLLVASSIVMSQLQPPKPIIKDFNVGISPLVQTRLPLVFAQGEYPPPMQDVLLVGISLKADFSAVWDWNTKHMYVACIGRYHTKSNMTVGGVNLQKTHDVTIFDKVLRSKEEAANWTLDNAKKYALENEELGSLAGAAVELMILYHPMRHYGYSPYYTVQPGKNPVMFQLPTAYEKRTEEDDKNAMCSRGYA</sequence>
<dbReference type="EMBL" id="CZPT02001654">
    <property type="protein sequence ID" value="SCU71518.1"/>
    <property type="molecule type" value="Genomic_DNA"/>
</dbReference>
<accession>A0A1G4IH14</accession>
<proteinExistence type="inferred from homology"/>
<comment type="subcellular location">
    <subcellularLocation>
        <location evidence="1">Endoplasmic reticulum membrane</location>
        <topology evidence="1">Single-pass type II membrane protein</topology>
    </subcellularLocation>
</comment>
<dbReference type="VEuPathDB" id="TriTrypDB:TEOVI_000309900"/>
<evidence type="ECO:0000256" key="5">
    <source>
        <dbReference type="ARBA" id="ARBA00022968"/>
    </source>
</evidence>